<dbReference type="PANTHER" id="PTHR34406:SF1">
    <property type="entry name" value="PROTEIN YCEI"/>
    <property type="match status" value="1"/>
</dbReference>
<dbReference type="InterPro" id="IPR036761">
    <property type="entry name" value="TTHA0802/YceI-like_sf"/>
</dbReference>
<proteinExistence type="predicted"/>
<evidence type="ECO:0000313" key="2">
    <source>
        <dbReference type="EMBL" id="ALO45600.1"/>
    </source>
</evidence>
<dbReference type="SUPFAM" id="SSF101874">
    <property type="entry name" value="YceI-like"/>
    <property type="match status" value="1"/>
</dbReference>
<keyword evidence="3" id="KW-1185">Reference proteome</keyword>
<sequence>MFATFFSQYRHVVAVAASSVLLVSCDRLITPDFETSVQELRGGAYTLDKDHASLVWKINHLGFSNYVGRFNDFDATLDFDAENVAASSLEVIIDTASLDVNNPAFADDLRGDAWFNVETYPQAIYRTTSLLETVDEDTFVFAGELTLLGTTAPVNITVDFNGGGRNFLTRRYTLGFAATAEFKRSEFGLDNMVAFGIGDDIELEVHVEFQEAQSE</sequence>
<dbReference type="PANTHER" id="PTHR34406">
    <property type="entry name" value="PROTEIN YCEI"/>
    <property type="match status" value="1"/>
</dbReference>
<dbReference type="STRING" id="1249552.PS2015_930"/>
<dbReference type="Pfam" id="PF04264">
    <property type="entry name" value="YceI"/>
    <property type="match status" value="1"/>
</dbReference>
<gene>
    <name evidence="2" type="ORF">PS2015_930</name>
</gene>
<dbReference type="RefSeq" id="WP_058021126.1">
    <property type="nucleotide sequence ID" value="NZ_CP013189.1"/>
</dbReference>
<evidence type="ECO:0000313" key="3">
    <source>
        <dbReference type="Proteomes" id="UP000065641"/>
    </source>
</evidence>
<name>A0A0S2KBA3_9GAMM</name>
<dbReference type="Proteomes" id="UP000065641">
    <property type="component" value="Chromosome"/>
</dbReference>
<dbReference type="SMART" id="SM00867">
    <property type="entry name" value="YceI"/>
    <property type="match status" value="1"/>
</dbReference>
<dbReference type="KEGG" id="pspi:PS2015_930"/>
<evidence type="ECO:0000259" key="1">
    <source>
        <dbReference type="SMART" id="SM00867"/>
    </source>
</evidence>
<dbReference type="EMBL" id="CP013189">
    <property type="protein sequence ID" value="ALO45600.1"/>
    <property type="molecule type" value="Genomic_DNA"/>
</dbReference>
<dbReference type="OrthoDB" id="9811006at2"/>
<reference evidence="2 3" key="1">
    <citation type="submission" date="2015-11" db="EMBL/GenBank/DDBJ databases">
        <authorList>
            <person name="Zhang Y."/>
            <person name="Guo Z."/>
        </authorList>
    </citation>
    <scope>NUCLEOTIDE SEQUENCE [LARGE SCALE GENOMIC DNA]</scope>
    <source>
        <strain evidence="2 3">KCTC 32221</strain>
    </source>
</reference>
<feature type="domain" description="Lipid/polyisoprenoid-binding YceI-like" evidence="1">
    <location>
        <begin position="44"/>
        <end position="210"/>
    </location>
</feature>
<organism evidence="2 3">
    <name type="scientific">Pseudohongiella spirulinae</name>
    <dbReference type="NCBI Taxonomy" id="1249552"/>
    <lineage>
        <taxon>Bacteria</taxon>
        <taxon>Pseudomonadati</taxon>
        <taxon>Pseudomonadota</taxon>
        <taxon>Gammaproteobacteria</taxon>
        <taxon>Pseudomonadales</taxon>
        <taxon>Pseudohongiellaceae</taxon>
        <taxon>Pseudohongiella</taxon>
    </lineage>
</organism>
<dbReference type="AlphaFoldDB" id="A0A0S2KBA3"/>
<dbReference type="Gene3D" id="2.40.128.110">
    <property type="entry name" value="Lipid/polyisoprenoid-binding, YceI-like"/>
    <property type="match status" value="1"/>
</dbReference>
<accession>A0A0S2KBA3</accession>
<dbReference type="InterPro" id="IPR007372">
    <property type="entry name" value="Lipid/polyisoprenoid-bd_YceI"/>
</dbReference>
<protein>
    <submittedName>
        <fullName evidence="2">YceI</fullName>
    </submittedName>
</protein>